<reference evidence="2" key="1">
    <citation type="journal article" date="2020" name="Fungal Divers.">
        <title>Resolving the Mortierellaceae phylogeny through synthesis of multi-gene phylogenetics and phylogenomics.</title>
        <authorList>
            <person name="Vandepol N."/>
            <person name="Liber J."/>
            <person name="Desiro A."/>
            <person name="Na H."/>
            <person name="Kennedy M."/>
            <person name="Barry K."/>
            <person name="Grigoriev I.V."/>
            <person name="Miller A.N."/>
            <person name="O'Donnell K."/>
            <person name="Stajich J.E."/>
            <person name="Bonito G."/>
        </authorList>
    </citation>
    <scope>NUCLEOTIDE SEQUENCE</scope>
    <source>
        <strain evidence="2">NRRL 28262</strain>
    </source>
</reference>
<dbReference type="SUPFAM" id="SSF51735">
    <property type="entry name" value="NAD(P)-binding Rossmann-fold domains"/>
    <property type="match status" value="1"/>
</dbReference>
<dbReference type="InterPro" id="IPR036291">
    <property type="entry name" value="NAD(P)-bd_dom_sf"/>
</dbReference>
<dbReference type="PROSITE" id="PS51850">
    <property type="entry name" value="KARI_N"/>
    <property type="match status" value="1"/>
</dbReference>
<dbReference type="PANTHER" id="PTHR21371">
    <property type="entry name" value="KETOL-ACID REDUCTOISOMERASE, MITOCHONDRIAL"/>
    <property type="match status" value="1"/>
</dbReference>
<dbReference type="AlphaFoldDB" id="A0AAD4D667"/>
<comment type="caution">
    <text evidence="2">The sequence shown here is derived from an EMBL/GenBank/DDBJ whole genome shotgun (WGS) entry which is preliminary data.</text>
</comment>
<feature type="domain" description="KARI N-terminal Rossmann" evidence="1">
    <location>
        <begin position="60"/>
        <end position="248"/>
    </location>
</feature>
<dbReference type="PANTHER" id="PTHR21371:SF1">
    <property type="entry name" value="KETOL-ACID REDUCTOISOMERASE, MITOCHONDRIAL"/>
    <property type="match status" value="1"/>
</dbReference>
<gene>
    <name evidence="2" type="primary">ILV5_1</name>
    <name evidence="2" type="ORF">BGZ95_001963</name>
</gene>
<dbReference type="FunFam" id="3.40.50.720:FF:000167">
    <property type="entry name" value="Ketol-acid reductoisomerase, mitochondrial"/>
    <property type="match status" value="1"/>
</dbReference>
<dbReference type="GO" id="GO:0009097">
    <property type="term" value="P:isoleucine biosynthetic process"/>
    <property type="evidence" value="ECO:0007669"/>
    <property type="project" value="TreeGrafter"/>
</dbReference>
<dbReference type="GO" id="GO:0005739">
    <property type="term" value="C:mitochondrion"/>
    <property type="evidence" value="ECO:0007669"/>
    <property type="project" value="TreeGrafter"/>
</dbReference>
<dbReference type="GO" id="GO:0004455">
    <property type="term" value="F:ketol-acid reductoisomerase activity"/>
    <property type="evidence" value="ECO:0007669"/>
    <property type="project" value="TreeGrafter"/>
</dbReference>
<protein>
    <submittedName>
        <fullName evidence="2">Bifunctional acetohydroxyacid reductoisomerase</fullName>
    </submittedName>
</protein>
<proteinExistence type="predicted"/>
<dbReference type="Pfam" id="PF07991">
    <property type="entry name" value="KARI_N"/>
    <property type="match status" value="1"/>
</dbReference>
<keyword evidence="3" id="KW-1185">Reference proteome</keyword>
<dbReference type="InterPro" id="IPR013116">
    <property type="entry name" value="KARI_N"/>
</dbReference>
<evidence type="ECO:0000313" key="2">
    <source>
        <dbReference type="EMBL" id="KAG0269698.1"/>
    </source>
</evidence>
<organism evidence="2 3">
    <name type="scientific">Linnemannia exigua</name>
    <dbReference type="NCBI Taxonomy" id="604196"/>
    <lineage>
        <taxon>Eukaryota</taxon>
        <taxon>Fungi</taxon>
        <taxon>Fungi incertae sedis</taxon>
        <taxon>Mucoromycota</taxon>
        <taxon>Mortierellomycotina</taxon>
        <taxon>Mortierellomycetes</taxon>
        <taxon>Mortierellales</taxon>
        <taxon>Mortierellaceae</taxon>
        <taxon>Linnemannia</taxon>
    </lineage>
</organism>
<feature type="non-terminal residue" evidence="2">
    <location>
        <position position="1"/>
    </location>
</feature>
<dbReference type="EMBL" id="JAAAIL010001403">
    <property type="protein sequence ID" value="KAG0269698.1"/>
    <property type="molecule type" value="Genomic_DNA"/>
</dbReference>
<dbReference type="GO" id="GO:0009099">
    <property type="term" value="P:L-valine biosynthetic process"/>
    <property type="evidence" value="ECO:0007669"/>
    <property type="project" value="TreeGrafter"/>
</dbReference>
<evidence type="ECO:0000259" key="1">
    <source>
        <dbReference type="PROSITE" id="PS51850"/>
    </source>
</evidence>
<dbReference type="InterPro" id="IPR013023">
    <property type="entry name" value="KARI"/>
</dbReference>
<name>A0AAD4D667_9FUNG</name>
<dbReference type="Gene3D" id="3.40.50.720">
    <property type="entry name" value="NAD(P)-binding Rossmann-like Domain"/>
    <property type="match status" value="1"/>
</dbReference>
<evidence type="ECO:0000313" key="3">
    <source>
        <dbReference type="Proteomes" id="UP001194580"/>
    </source>
</evidence>
<accession>A0AAD4D667</accession>
<sequence>MSFAARTALRQLTRVAAPTARSFSVMARSAAITHVPRAAACKVAFTQTRGVKTMDFGGTKEVVYERSDYPAAKLQETFKDDTLTVLGYGPMGRGQALNLRDNKLNVIIGSRKGASWDKAVSEGWVPGKNLFEINEACERGTVIMNLLSDAAQSKLWNEIKPYLTKGKTLYFSHGFSVIYAEDTGVVPPKDIDVILVAPKCSGTTVRNLFLEGRGINGSVAVYQDVSGKAKERAVALGVGVGTGYLYETTFKNEVYSDLY</sequence>
<dbReference type="Proteomes" id="UP001194580">
    <property type="component" value="Unassembled WGS sequence"/>
</dbReference>